<reference evidence="2 3" key="1">
    <citation type="submission" date="2022-03" db="EMBL/GenBank/DDBJ databases">
        <authorList>
            <person name="Macdonald S."/>
            <person name="Ahmed S."/>
            <person name="Newling K."/>
        </authorList>
    </citation>
    <scope>NUCLEOTIDE SEQUENCE [LARGE SCALE GENOMIC DNA]</scope>
</reference>
<feature type="region of interest" description="Disordered" evidence="1">
    <location>
        <begin position="14"/>
        <end position="57"/>
    </location>
</feature>
<accession>A0ABC8LY79</accession>
<keyword evidence="3" id="KW-1185">Reference proteome</keyword>
<feature type="compositionally biased region" description="Gly residues" evidence="1">
    <location>
        <begin position="115"/>
        <end position="125"/>
    </location>
</feature>
<dbReference type="AlphaFoldDB" id="A0ABC8LY79"/>
<proteinExistence type="predicted"/>
<comment type="caution">
    <text evidence="2">The sequence shown here is derived from an EMBL/GenBank/DDBJ whole genome shotgun (WGS) entry which is preliminary data.</text>
</comment>
<gene>
    <name evidence="2" type="ORF">ERUC_LOCUS40970</name>
</gene>
<feature type="compositionally biased region" description="Polar residues" evidence="1">
    <location>
        <begin position="48"/>
        <end position="57"/>
    </location>
</feature>
<feature type="compositionally biased region" description="Low complexity" evidence="1">
    <location>
        <begin position="91"/>
        <end position="105"/>
    </location>
</feature>
<feature type="region of interest" description="Disordered" evidence="1">
    <location>
        <begin position="84"/>
        <end position="139"/>
    </location>
</feature>
<name>A0ABC8LY79_ERUVS</name>
<organism evidence="2 3">
    <name type="scientific">Eruca vesicaria subsp. sativa</name>
    <name type="common">Garden rocket</name>
    <name type="synonym">Eruca sativa</name>
    <dbReference type="NCBI Taxonomy" id="29727"/>
    <lineage>
        <taxon>Eukaryota</taxon>
        <taxon>Viridiplantae</taxon>
        <taxon>Streptophyta</taxon>
        <taxon>Embryophyta</taxon>
        <taxon>Tracheophyta</taxon>
        <taxon>Spermatophyta</taxon>
        <taxon>Magnoliopsida</taxon>
        <taxon>eudicotyledons</taxon>
        <taxon>Gunneridae</taxon>
        <taxon>Pentapetalae</taxon>
        <taxon>rosids</taxon>
        <taxon>malvids</taxon>
        <taxon>Brassicales</taxon>
        <taxon>Brassicaceae</taxon>
        <taxon>Brassiceae</taxon>
        <taxon>Eruca</taxon>
    </lineage>
</organism>
<evidence type="ECO:0000256" key="1">
    <source>
        <dbReference type="SAM" id="MobiDB-lite"/>
    </source>
</evidence>
<evidence type="ECO:0000313" key="2">
    <source>
        <dbReference type="EMBL" id="CAH8388487.1"/>
    </source>
</evidence>
<sequence length="139" mass="14826">MLQYSRREVKCSKFAHKGSSRNIQDSDTDDELPGPMDSIGSSTDDEPSYQTSVPDISNQKKQFFGDLLNEAVRASSCLSQLVKEDKRRMVGSGAPQRGSAAAAASMRRRKPSGSSSGGGASGGATGSMLQQHVSRRQIS</sequence>
<dbReference type="Proteomes" id="UP001642260">
    <property type="component" value="Unassembled WGS sequence"/>
</dbReference>
<protein>
    <submittedName>
        <fullName evidence="2">Uncharacterized protein</fullName>
    </submittedName>
</protein>
<dbReference type="EMBL" id="CAKOAT010797376">
    <property type="protein sequence ID" value="CAH8388487.1"/>
    <property type="molecule type" value="Genomic_DNA"/>
</dbReference>
<evidence type="ECO:0000313" key="3">
    <source>
        <dbReference type="Proteomes" id="UP001642260"/>
    </source>
</evidence>